<keyword evidence="3" id="KW-0812">Transmembrane</keyword>
<evidence type="ECO:0000259" key="9">
    <source>
        <dbReference type="PROSITE" id="PS51779"/>
    </source>
</evidence>
<dbReference type="Proteomes" id="UP000199602">
    <property type="component" value="Unassembled WGS sequence"/>
</dbReference>
<protein>
    <recommendedName>
        <fullName evidence="8">Outer membrane protein assembly factor BamA</fullName>
    </recommendedName>
</protein>
<keyword evidence="5" id="KW-0677">Repeat</keyword>
<keyword evidence="2" id="KW-1134">Transmembrane beta strand</keyword>
<dbReference type="PANTHER" id="PTHR12815">
    <property type="entry name" value="SORTING AND ASSEMBLY MACHINERY SAMM50 PROTEIN FAMILY MEMBER"/>
    <property type="match status" value="1"/>
</dbReference>
<reference evidence="10 11" key="1">
    <citation type="submission" date="2016-10" db="EMBL/GenBank/DDBJ databases">
        <authorList>
            <person name="de Groot N.N."/>
        </authorList>
    </citation>
    <scope>NUCLEOTIDE SEQUENCE [LARGE SCALE GENOMIC DNA]</scope>
    <source>
        <strain evidence="10 11">DSM 15269</strain>
    </source>
</reference>
<feature type="domain" description="POTRA" evidence="9">
    <location>
        <begin position="311"/>
        <end position="397"/>
    </location>
</feature>
<dbReference type="PROSITE" id="PS51779">
    <property type="entry name" value="POTRA"/>
    <property type="match status" value="4"/>
</dbReference>
<dbReference type="InterPro" id="IPR023707">
    <property type="entry name" value="OM_assembly_BamA"/>
</dbReference>
<keyword evidence="7" id="KW-0998">Cell outer membrane</keyword>
<evidence type="ECO:0000313" key="10">
    <source>
        <dbReference type="EMBL" id="SDN67074.1"/>
    </source>
</evidence>
<proteinExistence type="inferred from homology"/>
<evidence type="ECO:0000256" key="5">
    <source>
        <dbReference type="ARBA" id="ARBA00022737"/>
    </source>
</evidence>
<dbReference type="InterPro" id="IPR034746">
    <property type="entry name" value="POTRA"/>
</dbReference>
<evidence type="ECO:0000256" key="3">
    <source>
        <dbReference type="ARBA" id="ARBA00022692"/>
    </source>
</evidence>
<dbReference type="GO" id="GO:0071709">
    <property type="term" value="P:membrane assembly"/>
    <property type="evidence" value="ECO:0007669"/>
    <property type="project" value="InterPro"/>
</dbReference>
<sequence length="885" mass="101327">MRFKAFYSIIIFFILMGSNLSGYAAEKIRIAVFPFEINAPKEFQYLKESLPSLIKDRLKEKGFEVVDLNRVKEILEQENVEYLDISTVKNLTLLLDANYGLYGSLSKIGETLSIDSRLVEAYGLKSPKALFVVRKGLINLLPAVDELVSKIKLELLKKEQIVGIEVRGNKILDKDVILLRLEIQKGDIYDPKKINEELKRLYKLGYFDDIKFFVQDTKEGKKIIVEVKEKPLIRAISVEGAKEIDEDDILEAISSKTGSVFNPSIVAEDMEKIRQLYRKKGYYKADVSYVVESSDNKQARLIFKIKEGPKLYIKKIIIDGAKQISADELKDQLALGERGFFSWLTGSGILKEELLERDAAALEAYYANRGFIDVKVGQPDVEFKDDGIYITFHVFEGARYKVGGVKFEGDLLFPEETLLKIIKMDDLAKDGEYFNRSILRKDLQAIADYYTNYGYAFADCDVKVKADKKTKLVYVTYIPQKGQKVYIRRVIIEGNRSTRDNVIRREMRLADGDLFSGEKLKRSNVRLNKLDYFETVDIQTVPTDDRSQMDLIVKVKEKPTGMISAGAGYSSFDKMFFTAKIQQRNLFGKGYSVGLSGTFSGRRTSYVASFWNPYYKDSDLGVGISVFNSKEEFFKYDKKSIGGKLSFAYPLGEYTSLNWNYKAERYTIYNVDKDADQTIKDMEGDNWASIFYISATRDTTDRYLNPTKGTKNSLSLEYAGGALGGDDNFIKSIYDFSWYQPLIKDFIFHWHFRLGYLTKNGDEEIPSFERFYLGGINSVRGYPGREISPKYDNGDYKGGNKQFFTNVEILFPLNKEMGILGLFFFDAGNAWDEDQSMDTDLYKSVGTGIRWYSPLGPLRLEYGYALDKLDGERTKKLEFSIGQFY</sequence>
<dbReference type="PANTHER" id="PTHR12815:SF47">
    <property type="entry name" value="TRANSLOCATION AND ASSEMBLY MODULE SUBUNIT TAMA"/>
    <property type="match status" value="1"/>
</dbReference>
<dbReference type="Gene3D" id="3.10.20.310">
    <property type="entry name" value="membrane protein fhac"/>
    <property type="match status" value="5"/>
</dbReference>
<feature type="domain" description="POTRA" evidence="9">
    <location>
        <begin position="231"/>
        <end position="308"/>
    </location>
</feature>
<evidence type="ECO:0000313" key="11">
    <source>
        <dbReference type="Proteomes" id="UP000199602"/>
    </source>
</evidence>
<dbReference type="NCBIfam" id="TIGR03303">
    <property type="entry name" value="OM_YaeT"/>
    <property type="match status" value="1"/>
</dbReference>
<feature type="domain" description="POTRA" evidence="9">
    <location>
        <begin position="159"/>
        <end position="230"/>
    </location>
</feature>
<organism evidence="10 11">
    <name type="scientific">Desulfonauticus submarinus</name>
    <dbReference type="NCBI Taxonomy" id="206665"/>
    <lineage>
        <taxon>Bacteria</taxon>
        <taxon>Pseudomonadati</taxon>
        <taxon>Thermodesulfobacteriota</taxon>
        <taxon>Desulfovibrionia</taxon>
        <taxon>Desulfovibrionales</taxon>
        <taxon>Desulfonauticaceae</taxon>
        <taxon>Desulfonauticus</taxon>
    </lineage>
</organism>
<keyword evidence="4" id="KW-0732">Signal</keyword>
<dbReference type="OrthoDB" id="9803054at2"/>
<evidence type="ECO:0000256" key="2">
    <source>
        <dbReference type="ARBA" id="ARBA00022452"/>
    </source>
</evidence>
<accession>A0A1H0DA35</accession>
<keyword evidence="6" id="KW-0472">Membrane</keyword>
<evidence type="ECO:0000256" key="4">
    <source>
        <dbReference type="ARBA" id="ARBA00022729"/>
    </source>
</evidence>
<feature type="domain" description="POTRA" evidence="9">
    <location>
        <begin position="485"/>
        <end position="558"/>
    </location>
</feature>
<dbReference type="Gene3D" id="2.40.160.50">
    <property type="entry name" value="membrane protein fhac: a member of the omp85/tpsb transporter family"/>
    <property type="match status" value="1"/>
</dbReference>
<dbReference type="InterPro" id="IPR000184">
    <property type="entry name" value="Bac_surfAg_D15"/>
</dbReference>
<dbReference type="RefSeq" id="WP_092064853.1">
    <property type="nucleotide sequence ID" value="NZ_FNIN01000004.1"/>
</dbReference>
<dbReference type="AlphaFoldDB" id="A0A1H0DA35"/>
<dbReference type="Pfam" id="PF07244">
    <property type="entry name" value="POTRA"/>
    <property type="match status" value="5"/>
</dbReference>
<comment type="subcellular location">
    <subcellularLocation>
        <location evidence="1">Membrane</location>
    </subcellularLocation>
</comment>
<dbReference type="Pfam" id="PF01103">
    <property type="entry name" value="Omp85"/>
    <property type="match status" value="1"/>
</dbReference>
<evidence type="ECO:0000256" key="1">
    <source>
        <dbReference type="ARBA" id="ARBA00004370"/>
    </source>
</evidence>
<dbReference type="InterPro" id="IPR010827">
    <property type="entry name" value="BamA/TamA_POTRA"/>
</dbReference>
<name>A0A1H0DA35_9BACT</name>
<gene>
    <name evidence="10" type="ORF">SAMN04488516_10494</name>
</gene>
<dbReference type="HAMAP" id="MF_01430">
    <property type="entry name" value="OM_assembly_BamA"/>
    <property type="match status" value="1"/>
</dbReference>
<dbReference type="GO" id="GO:0009279">
    <property type="term" value="C:cell outer membrane"/>
    <property type="evidence" value="ECO:0007669"/>
    <property type="project" value="UniProtKB-UniRule"/>
</dbReference>
<dbReference type="Gene3D" id="3.40.50.10610">
    <property type="entry name" value="ABC-type transport auxiliary lipoprotein component"/>
    <property type="match status" value="1"/>
</dbReference>
<dbReference type="STRING" id="206665.SAMN04488516_10494"/>
<evidence type="ECO:0000256" key="8">
    <source>
        <dbReference type="NCBIfam" id="TIGR03303"/>
    </source>
</evidence>
<keyword evidence="11" id="KW-1185">Reference proteome</keyword>
<evidence type="ECO:0000256" key="7">
    <source>
        <dbReference type="ARBA" id="ARBA00023237"/>
    </source>
</evidence>
<dbReference type="PIRSF" id="PIRSF006076">
    <property type="entry name" value="OM_assembly_OMP85"/>
    <property type="match status" value="1"/>
</dbReference>
<dbReference type="InterPro" id="IPR039910">
    <property type="entry name" value="D15-like"/>
</dbReference>
<dbReference type="EMBL" id="FNIN01000004">
    <property type="protein sequence ID" value="SDN67074.1"/>
    <property type="molecule type" value="Genomic_DNA"/>
</dbReference>
<evidence type="ECO:0000256" key="6">
    <source>
        <dbReference type="ARBA" id="ARBA00023136"/>
    </source>
</evidence>